<proteinExistence type="predicted"/>
<comment type="caution">
    <text evidence="1">The sequence shown here is derived from an EMBL/GenBank/DDBJ whole genome shotgun (WGS) entry which is preliminary data.</text>
</comment>
<dbReference type="EMBL" id="LHPF02000021">
    <property type="protein sequence ID" value="PSC70265.1"/>
    <property type="molecule type" value="Genomic_DNA"/>
</dbReference>
<accession>A0A2P6V855</accession>
<dbReference type="AlphaFoldDB" id="A0A2P6V855"/>
<evidence type="ECO:0000313" key="1">
    <source>
        <dbReference type="EMBL" id="PSC70265.1"/>
    </source>
</evidence>
<keyword evidence="2" id="KW-1185">Reference proteome</keyword>
<reference evidence="1 2" key="1">
    <citation type="journal article" date="2018" name="Plant J.">
        <title>Genome sequences of Chlorella sorokiniana UTEX 1602 and Micractinium conductrix SAG 241.80: implications to maltose excretion by a green alga.</title>
        <authorList>
            <person name="Arriola M.B."/>
            <person name="Velmurugan N."/>
            <person name="Zhang Y."/>
            <person name="Plunkett M.H."/>
            <person name="Hondzo H."/>
            <person name="Barney B.M."/>
        </authorList>
    </citation>
    <scope>NUCLEOTIDE SEQUENCE [LARGE SCALE GENOMIC DNA]</scope>
    <source>
        <strain evidence="1 2">SAG 241.80</strain>
    </source>
</reference>
<gene>
    <name evidence="1" type="ORF">C2E20_6370</name>
</gene>
<name>A0A2P6V855_9CHLO</name>
<sequence>MMSSEARLILRYFGSLPRDAFNKPVGKVAGKVTAAVPAATTAAAPALRTAVESVANAAHTPALGPRPAASTYRLMNASPTEKQQVGFAASAFA</sequence>
<dbReference type="Proteomes" id="UP000239649">
    <property type="component" value="Unassembled WGS sequence"/>
</dbReference>
<evidence type="ECO:0000313" key="2">
    <source>
        <dbReference type="Proteomes" id="UP000239649"/>
    </source>
</evidence>
<protein>
    <submittedName>
        <fullName evidence="1">DNA repair</fullName>
    </submittedName>
</protein>
<organism evidence="1 2">
    <name type="scientific">Micractinium conductrix</name>
    <dbReference type="NCBI Taxonomy" id="554055"/>
    <lineage>
        <taxon>Eukaryota</taxon>
        <taxon>Viridiplantae</taxon>
        <taxon>Chlorophyta</taxon>
        <taxon>core chlorophytes</taxon>
        <taxon>Trebouxiophyceae</taxon>
        <taxon>Chlorellales</taxon>
        <taxon>Chlorellaceae</taxon>
        <taxon>Chlorella clade</taxon>
        <taxon>Micractinium</taxon>
    </lineage>
</organism>